<dbReference type="EMBL" id="MN739162">
    <property type="protein sequence ID" value="QHS91464.1"/>
    <property type="molecule type" value="Genomic_DNA"/>
</dbReference>
<keyword evidence="5" id="KW-1133">Transmembrane helix</keyword>
<evidence type="ECO:0008006" key="8">
    <source>
        <dbReference type="Google" id="ProtNLM"/>
    </source>
</evidence>
<dbReference type="GO" id="GO:0005737">
    <property type="term" value="C:cytoplasm"/>
    <property type="evidence" value="ECO:0007669"/>
    <property type="project" value="TreeGrafter"/>
</dbReference>
<keyword evidence="3" id="KW-0808">Transferase</keyword>
<proteinExistence type="predicted"/>
<sequence length="306" mass="35947">MKCAIHAVFIAKENILFLEEWIDYHMQLGFTHFYLYDNSKVQAKSKLDGPKKHMVAGKINRYGINYDSLINLKERDVKMIMKKIKEKYPVIFIEWSPKDKDGLVIYGQVAAHNDCLERLKKTDIKWCASIDIDELIVPKTETITEYLADLDKNIFCVKMGQLLFESRFNNIHKLITTVTKTAKTILPREHSNKYIYDVQKTDSLEVHTALGKGKTIYPELDEIHFNHYKIDFKNNRIKDLKDHKVKVVGLQTSNEMDSYKKVKNPVQPNAARIVKKHSKNYILRQFNKTRKNKKLNRNKTLKSRDQ</sequence>
<keyword evidence="4" id="KW-0812">Transmembrane</keyword>
<reference evidence="7" key="1">
    <citation type="journal article" date="2020" name="Nature">
        <title>Giant virus diversity and host interactions through global metagenomics.</title>
        <authorList>
            <person name="Schulz F."/>
            <person name="Roux S."/>
            <person name="Paez-Espino D."/>
            <person name="Jungbluth S."/>
            <person name="Walsh D.A."/>
            <person name="Denef V.J."/>
            <person name="McMahon K.D."/>
            <person name="Konstantinidis K.T."/>
            <person name="Eloe-Fadrosh E.A."/>
            <person name="Kyrpides N.C."/>
            <person name="Woyke T."/>
        </authorList>
    </citation>
    <scope>NUCLEOTIDE SEQUENCE</scope>
    <source>
        <strain evidence="7">GVMAG-M-3300013006-15</strain>
    </source>
</reference>
<dbReference type="GO" id="GO:0016757">
    <property type="term" value="F:glycosyltransferase activity"/>
    <property type="evidence" value="ECO:0007669"/>
    <property type="project" value="UniProtKB-KW"/>
</dbReference>
<keyword evidence="6" id="KW-0472">Membrane</keyword>
<evidence type="ECO:0000256" key="6">
    <source>
        <dbReference type="ARBA" id="ARBA00023136"/>
    </source>
</evidence>
<dbReference type="Pfam" id="PF01697">
    <property type="entry name" value="Glyco_transf_92"/>
    <property type="match status" value="1"/>
</dbReference>
<evidence type="ECO:0000256" key="1">
    <source>
        <dbReference type="ARBA" id="ARBA00004167"/>
    </source>
</evidence>
<protein>
    <recommendedName>
        <fullName evidence="8">Glycosyltransferase family 92 protein</fullName>
    </recommendedName>
</protein>
<name>A0A6C0BIC8_9ZZZZ</name>
<organism evidence="7">
    <name type="scientific">viral metagenome</name>
    <dbReference type="NCBI Taxonomy" id="1070528"/>
    <lineage>
        <taxon>unclassified sequences</taxon>
        <taxon>metagenomes</taxon>
        <taxon>organismal metagenomes</taxon>
    </lineage>
</organism>
<dbReference type="AlphaFoldDB" id="A0A6C0BIC8"/>
<evidence type="ECO:0000256" key="5">
    <source>
        <dbReference type="ARBA" id="ARBA00022989"/>
    </source>
</evidence>
<keyword evidence="2" id="KW-0328">Glycosyltransferase</keyword>
<accession>A0A6C0BIC8</accession>
<dbReference type="PANTHER" id="PTHR21461:SF69">
    <property type="entry name" value="GLYCOSYLTRANSFERASE FAMILY 92 PROTEIN"/>
    <property type="match status" value="1"/>
</dbReference>
<dbReference type="InterPro" id="IPR008166">
    <property type="entry name" value="Glyco_transf_92"/>
</dbReference>
<dbReference type="GO" id="GO:0016020">
    <property type="term" value="C:membrane"/>
    <property type="evidence" value="ECO:0007669"/>
    <property type="project" value="UniProtKB-SubCell"/>
</dbReference>
<evidence type="ECO:0000256" key="3">
    <source>
        <dbReference type="ARBA" id="ARBA00022679"/>
    </source>
</evidence>
<comment type="subcellular location">
    <subcellularLocation>
        <location evidence="1">Membrane</location>
        <topology evidence="1">Single-pass membrane protein</topology>
    </subcellularLocation>
</comment>
<evidence type="ECO:0000313" key="7">
    <source>
        <dbReference type="EMBL" id="QHS91464.1"/>
    </source>
</evidence>
<evidence type="ECO:0000256" key="2">
    <source>
        <dbReference type="ARBA" id="ARBA00022676"/>
    </source>
</evidence>
<dbReference type="PANTHER" id="PTHR21461">
    <property type="entry name" value="GLYCOSYLTRANSFERASE FAMILY 92 PROTEIN"/>
    <property type="match status" value="1"/>
</dbReference>
<evidence type="ECO:0000256" key="4">
    <source>
        <dbReference type="ARBA" id="ARBA00022692"/>
    </source>
</evidence>